<dbReference type="PANTHER" id="PTHR43433">
    <property type="entry name" value="HYDROLASE, ALPHA/BETA FOLD FAMILY PROTEIN"/>
    <property type="match status" value="1"/>
</dbReference>
<dbReference type="Gene3D" id="1.10.10.10">
    <property type="entry name" value="Winged helix-like DNA-binding domain superfamily/Winged helix DNA-binding domain"/>
    <property type="match status" value="1"/>
</dbReference>
<dbReference type="PANTHER" id="PTHR43433:SF10">
    <property type="entry name" value="AB HYDROLASE-1 DOMAIN-CONTAINING PROTEIN"/>
    <property type="match status" value="1"/>
</dbReference>
<proteinExistence type="predicted"/>
<dbReference type="SUPFAM" id="SSF53474">
    <property type="entry name" value="alpha/beta-Hydrolases"/>
    <property type="match status" value="1"/>
</dbReference>
<organism evidence="2 3">
    <name type="scientific">Parerythrobacter jejuensis</name>
    <dbReference type="NCBI Taxonomy" id="795812"/>
    <lineage>
        <taxon>Bacteria</taxon>
        <taxon>Pseudomonadati</taxon>
        <taxon>Pseudomonadota</taxon>
        <taxon>Alphaproteobacteria</taxon>
        <taxon>Sphingomonadales</taxon>
        <taxon>Erythrobacteraceae</taxon>
        <taxon>Parerythrobacter</taxon>
    </lineage>
</organism>
<evidence type="ECO:0000313" key="3">
    <source>
        <dbReference type="Proteomes" id="UP000446786"/>
    </source>
</evidence>
<evidence type="ECO:0000259" key="1">
    <source>
        <dbReference type="SMART" id="SM00421"/>
    </source>
</evidence>
<dbReference type="SUPFAM" id="SSF46894">
    <property type="entry name" value="C-terminal effector domain of the bipartite response regulators"/>
    <property type="match status" value="1"/>
</dbReference>
<dbReference type="Gene3D" id="3.40.50.1820">
    <property type="entry name" value="alpha/beta hydrolase"/>
    <property type="match status" value="1"/>
</dbReference>
<reference evidence="2 3" key="1">
    <citation type="submission" date="2019-12" db="EMBL/GenBank/DDBJ databases">
        <title>Genomic-based taxomic classification of the family Erythrobacteraceae.</title>
        <authorList>
            <person name="Xu L."/>
        </authorList>
    </citation>
    <scope>NUCLEOTIDE SEQUENCE [LARGE SCALE GENOMIC DNA]</scope>
    <source>
        <strain evidence="2 3">JCM 16677</strain>
    </source>
</reference>
<dbReference type="InterPro" id="IPR036388">
    <property type="entry name" value="WH-like_DNA-bd_sf"/>
</dbReference>
<dbReference type="InterPro" id="IPR050471">
    <property type="entry name" value="AB_hydrolase"/>
</dbReference>
<dbReference type="RefSeq" id="WP_160778926.1">
    <property type="nucleotide sequence ID" value="NZ_BAAAZF010000001.1"/>
</dbReference>
<dbReference type="GO" id="GO:0006355">
    <property type="term" value="P:regulation of DNA-templated transcription"/>
    <property type="evidence" value="ECO:0007669"/>
    <property type="project" value="InterPro"/>
</dbReference>
<dbReference type="Proteomes" id="UP000446786">
    <property type="component" value="Unassembled WGS sequence"/>
</dbReference>
<gene>
    <name evidence="2" type="ORF">GRI94_06600</name>
</gene>
<dbReference type="EMBL" id="WTYE01000001">
    <property type="protein sequence ID" value="MXP31489.1"/>
    <property type="molecule type" value="Genomic_DNA"/>
</dbReference>
<accession>A0A845APX3</accession>
<dbReference type="GO" id="GO:0003677">
    <property type="term" value="F:DNA binding"/>
    <property type="evidence" value="ECO:0007669"/>
    <property type="project" value="InterPro"/>
</dbReference>
<dbReference type="InterPro" id="IPR000792">
    <property type="entry name" value="Tscrpt_reg_LuxR_C"/>
</dbReference>
<dbReference type="InterPro" id="IPR029058">
    <property type="entry name" value="AB_hydrolase_fold"/>
</dbReference>
<keyword evidence="3" id="KW-1185">Reference proteome</keyword>
<protein>
    <recommendedName>
        <fullName evidence="1">HTH luxR-type domain-containing protein</fullName>
    </recommendedName>
</protein>
<dbReference type="InterPro" id="IPR016032">
    <property type="entry name" value="Sig_transdc_resp-reg_C-effctor"/>
</dbReference>
<comment type="caution">
    <text evidence="2">The sequence shown here is derived from an EMBL/GenBank/DDBJ whole genome shotgun (WGS) entry which is preliminary data.</text>
</comment>
<dbReference type="OrthoDB" id="8107794at2"/>
<dbReference type="SMART" id="SM00421">
    <property type="entry name" value="HTH_LUXR"/>
    <property type="match status" value="1"/>
</dbReference>
<feature type="domain" description="HTH luxR-type" evidence="1">
    <location>
        <begin position="191"/>
        <end position="248"/>
    </location>
</feature>
<name>A0A845APX3_9SPHN</name>
<evidence type="ECO:0000313" key="2">
    <source>
        <dbReference type="EMBL" id="MXP31489.1"/>
    </source>
</evidence>
<sequence length="558" mass="62315">MEDGEPDLEAIVARAYAAVTRPGVFVDILQDLSEFEKSAGEIGENTGLHFANAADIIDNVYPNDRVDHNLLDTQKADHLDCDLALDSSLRVVHRNSAIFYPAGFPENRDIPDWLFEPGQESEDRGRLAALFKDESGGDDFGGFYHLYTSEDDEKGWWFTARLDRTQEEPRITFDAVRLRWSERSGKAFSEALRLTETETSLVRHMVGGGTLRQFAEARSRSLGTVRNQMKALQRKLSVNSKEELLLLYAGFLHSLELPVERPGVEPHRCNRHFEGPEGETIAWEEHGDPAGVPVLFFHPIEGALLTPEVANAARRMSLRIIAPWRPHHGGTTAKAHGLKAADEFADRLPAFLDHLGVSRCAAMTTHAGAPYMLAFAKRQPDRVSIAVGIGSFLPLYDAESMASLRPAHRRQIRLVRLAPTFAKVYQRAMLATIGTGEFHRFVEEFYQGCDRELRAIQKPSMVRMLRSSATYVVRGRFVGTAETMITWAADWSASCRDVPVPVHMLYGREDSTISSEEAIRSCRNFGFNAPEFVADAGSFLLQDQAEIALARVKELASD</sequence>
<dbReference type="AlphaFoldDB" id="A0A845APX3"/>